<accession>A0A2N5TGM7</accession>
<dbReference type="GO" id="GO:0003723">
    <property type="term" value="F:RNA binding"/>
    <property type="evidence" value="ECO:0007669"/>
    <property type="project" value="TreeGrafter"/>
</dbReference>
<dbReference type="Gene3D" id="2.130.10.10">
    <property type="entry name" value="YVTN repeat-like/Quinoprotein amine dehydrogenase"/>
    <property type="match status" value="4"/>
</dbReference>
<gene>
    <name evidence="2" type="ORF">PCASD_07545</name>
</gene>
<feature type="compositionally biased region" description="Low complexity" evidence="1">
    <location>
        <begin position="783"/>
        <end position="793"/>
    </location>
</feature>
<dbReference type="SMART" id="SM00320">
    <property type="entry name" value="WD40"/>
    <property type="match status" value="7"/>
</dbReference>
<feature type="region of interest" description="Disordered" evidence="1">
    <location>
        <begin position="980"/>
        <end position="1065"/>
    </location>
</feature>
<dbReference type="SUPFAM" id="SSF50978">
    <property type="entry name" value="WD40 repeat-like"/>
    <property type="match status" value="1"/>
</dbReference>
<feature type="region of interest" description="Disordered" evidence="1">
    <location>
        <begin position="48"/>
        <end position="75"/>
    </location>
</feature>
<feature type="region of interest" description="Disordered" evidence="1">
    <location>
        <begin position="767"/>
        <end position="807"/>
    </location>
</feature>
<dbReference type="Pfam" id="PF00400">
    <property type="entry name" value="WD40"/>
    <property type="match status" value="3"/>
</dbReference>
<feature type="region of interest" description="Disordered" evidence="1">
    <location>
        <begin position="183"/>
        <end position="204"/>
    </location>
</feature>
<name>A0A2N5TGM7_9BASI</name>
<proteinExistence type="predicted"/>
<dbReference type="InterPro" id="IPR001680">
    <property type="entry name" value="WD40_rpt"/>
</dbReference>
<evidence type="ECO:0000256" key="1">
    <source>
        <dbReference type="SAM" id="MobiDB-lite"/>
    </source>
</evidence>
<dbReference type="GO" id="GO:0030686">
    <property type="term" value="C:90S preribosome"/>
    <property type="evidence" value="ECO:0007669"/>
    <property type="project" value="InterPro"/>
</dbReference>
<comment type="caution">
    <text evidence="2">The sequence shown here is derived from an EMBL/GenBank/DDBJ whole genome shotgun (WGS) entry which is preliminary data.</text>
</comment>
<feature type="compositionally biased region" description="Polar residues" evidence="1">
    <location>
        <begin position="48"/>
        <end position="61"/>
    </location>
</feature>
<feature type="compositionally biased region" description="Low complexity" evidence="1">
    <location>
        <begin position="1037"/>
        <end position="1053"/>
    </location>
</feature>
<evidence type="ECO:0000313" key="3">
    <source>
        <dbReference type="Proteomes" id="UP000235392"/>
    </source>
</evidence>
<feature type="compositionally biased region" description="Acidic residues" evidence="1">
    <location>
        <begin position="795"/>
        <end position="807"/>
    </location>
</feature>
<dbReference type="PANTHER" id="PTHR44163">
    <property type="entry name" value="U3 SMALL NUCLEOLAR RNA-ASSOCIATED PROTEIN 4 HOMOLOG"/>
    <property type="match status" value="1"/>
</dbReference>
<dbReference type="PANTHER" id="PTHR44163:SF1">
    <property type="entry name" value="U3 SMALL NUCLEOLAR RNA-ASSOCIATED PROTEIN 4 HOMOLOG"/>
    <property type="match status" value="1"/>
</dbReference>
<dbReference type="GO" id="GO:0032040">
    <property type="term" value="C:small-subunit processome"/>
    <property type="evidence" value="ECO:0007669"/>
    <property type="project" value="TreeGrafter"/>
</dbReference>
<dbReference type="GO" id="GO:0000462">
    <property type="term" value="P:maturation of SSU-rRNA from tricistronic rRNA transcript (SSU-rRNA, 5.8S rRNA, LSU-rRNA)"/>
    <property type="evidence" value="ECO:0007669"/>
    <property type="project" value="InterPro"/>
</dbReference>
<dbReference type="InterPro" id="IPR015943">
    <property type="entry name" value="WD40/YVTN_repeat-like_dom_sf"/>
</dbReference>
<feature type="compositionally biased region" description="Polar residues" evidence="1">
    <location>
        <begin position="773"/>
        <end position="782"/>
    </location>
</feature>
<feature type="region of interest" description="Disordered" evidence="1">
    <location>
        <begin position="1"/>
        <end position="35"/>
    </location>
</feature>
<dbReference type="Proteomes" id="UP000235392">
    <property type="component" value="Unassembled WGS sequence"/>
</dbReference>
<feature type="region of interest" description="Disordered" evidence="1">
    <location>
        <begin position="330"/>
        <end position="350"/>
    </location>
</feature>
<dbReference type="InterPro" id="IPR036322">
    <property type="entry name" value="WD40_repeat_dom_sf"/>
</dbReference>
<feature type="compositionally biased region" description="Low complexity" evidence="1">
    <location>
        <begin position="330"/>
        <end position="343"/>
    </location>
</feature>
<feature type="region of interest" description="Disordered" evidence="1">
    <location>
        <begin position="923"/>
        <end position="954"/>
    </location>
</feature>
<feature type="compositionally biased region" description="Polar residues" evidence="1">
    <location>
        <begin position="184"/>
        <end position="196"/>
    </location>
</feature>
<organism evidence="2 3">
    <name type="scientific">Puccinia coronata f. sp. avenae</name>
    <dbReference type="NCBI Taxonomy" id="200324"/>
    <lineage>
        <taxon>Eukaryota</taxon>
        <taxon>Fungi</taxon>
        <taxon>Dikarya</taxon>
        <taxon>Basidiomycota</taxon>
        <taxon>Pucciniomycotina</taxon>
        <taxon>Pucciniomycetes</taxon>
        <taxon>Pucciniales</taxon>
        <taxon>Pucciniaceae</taxon>
        <taxon>Puccinia</taxon>
    </lineage>
</organism>
<evidence type="ECO:0000313" key="2">
    <source>
        <dbReference type="EMBL" id="PLW24666.1"/>
    </source>
</evidence>
<dbReference type="InterPro" id="IPR046351">
    <property type="entry name" value="UTP4"/>
</dbReference>
<dbReference type="GO" id="GO:0034455">
    <property type="term" value="C:t-UTP complex"/>
    <property type="evidence" value="ECO:0007669"/>
    <property type="project" value="TreeGrafter"/>
</dbReference>
<reference evidence="2 3" key="1">
    <citation type="submission" date="2017-11" db="EMBL/GenBank/DDBJ databases">
        <title>De novo assembly and phasing of dikaryotic genomes from two isolates of Puccinia coronata f. sp. avenae, the causal agent of oat crown rust.</title>
        <authorList>
            <person name="Miller M.E."/>
            <person name="Zhang Y."/>
            <person name="Omidvar V."/>
            <person name="Sperschneider J."/>
            <person name="Schwessinger B."/>
            <person name="Raley C."/>
            <person name="Palmer J.M."/>
            <person name="Garnica D."/>
            <person name="Upadhyaya N."/>
            <person name="Rathjen J."/>
            <person name="Taylor J.M."/>
            <person name="Park R.F."/>
            <person name="Dodds P.N."/>
            <person name="Hirsch C.D."/>
            <person name="Kianian S.F."/>
            <person name="Figueroa M."/>
        </authorList>
    </citation>
    <scope>NUCLEOTIDE SEQUENCE [LARGE SCALE GENOMIC DNA]</scope>
    <source>
        <strain evidence="2">12SD80</strain>
    </source>
</reference>
<feature type="compositionally biased region" description="Low complexity" evidence="1">
    <location>
        <begin position="24"/>
        <end position="35"/>
    </location>
</feature>
<dbReference type="EMBL" id="PGCI01000605">
    <property type="protein sequence ID" value="PLW24666.1"/>
    <property type="molecule type" value="Genomic_DNA"/>
</dbReference>
<dbReference type="AlphaFoldDB" id="A0A2N5TGM7"/>
<protein>
    <submittedName>
        <fullName evidence="2">Uncharacterized protein</fullName>
    </submittedName>
</protein>
<sequence>MAKTKKNRKLSAQTEERTDNEQQSLSSGSSSAPSSLTLIDRANKSYPASITSLPTSQNGSFSYHHHPNQSHSNQQPFLHRCRFTDFTPATITALACSPPTWDAAHHLISPSVLQPDHPTNSHRGLLAVGRGNGDIELWIWLDDHHQASQKLAPTSHYQRKKINPSSSSHQAWTLYRTLPGHLPSISTHTTNSSHPTKQPPPSSSKVEHLLFTHQFIPSYDLDPNNAPQIDHDEIKSLARTLPRLLGSNGADQVLEWEWDGPKAGTIKRTLSMPPSVAIWSLSASPGSTRLAIGCDDGTIRIANIADEQLELIRKFDPCKTRLLSLAWGISSSSSSSPEQPQSSTTTNNHYPIEPPDSNLFLVAGCADSSLRKWALSSGRCVNRMTVEKLQGEQTLVWTVAVVNGTIISGDSIGNVHFWDAKSCSRRQTIRAHRADVLCIVASPDGQSIFTSGVDQKTCQMTLNVQTLKTGVISQSRWLLSASRRLHSHDVRALEMSPPYNPLFSNSSTTHSPISFTAQNIHAMVPVLISGGLDMSLVLCPAGPPASSMVTGSVNFNHLPNPVSDSFSVSFADSMQRKISYATRRDPVAHLSPHSHLLVCRNSQQISIWRLRSTSSDPDSLLSVVQKKSPNPQNGDAAWAKVVEMDLKCRTNLITSAISPDGRWLAVSDLYEVKLFYLNKLEDGAVIQPRRVKGFRAFESLKCPKGRAQGARCIEFSADSTRLVMAGSLTSDLVVMDLGCLDGTPSIKILRVFYHRASRVDQAHPLRPIITPPSLANTTSLDTPSSSSSSSSPPDESADEGNQLEDELEDRQSYVVKMAISPDGQWLATADSKRTLHIFNLDAMKHHCYLPLPGSVVNTIAFPPAMPSVVVVGFANNVLHVMDVETRQVPLWATEVCANTPEGLRQMRDSMLGMVFAPMQQVDERGSAGASRTESPVAFAGLPPPLPPSLSSKNASASAKPIVGLIWGANWLAKIRLLLPPPTDPLHLSRHQLPLPKLKRRRTDDRGGAFPSPKVAKAGGQDQPRTGHPPEPSEPTDEAPTTLTTAGTTTTGKEGASEDPTRARNGAHGYSIESVSVQVSHKYQSLLLADFLSPHEIVLVERPFFSLLLNHLPPVWQRAAAYGT</sequence>